<keyword evidence="5 6" id="KW-0342">GTP-binding</keyword>
<evidence type="ECO:0000256" key="3">
    <source>
        <dbReference type="ARBA" id="ARBA00022741"/>
    </source>
</evidence>
<dbReference type="EMBL" id="PDTI01000024">
    <property type="protein sequence ID" value="PIE62956.1"/>
    <property type="molecule type" value="Genomic_DNA"/>
</dbReference>
<comment type="subcellular location">
    <subcellularLocation>
        <location evidence="6">Cytoplasm</location>
    </subcellularLocation>
    <text evidence="6">May associate with membranes.</text>
</comment>
<feature type="coiled-coil region" evidence="7">
    <location>
        <begin position="337"/>
        <end position="371"/>
    </location>
</feature>
<accession>A0A2G6MSM0</accession>
<dbReference type="AlphaFoldDB" id="A0A2G6MSM0"/>
<dbReference type="PANTHER" id="PTHR10229:SF0">
    <property type="entry name" value="GTP-BINDING PROTEIN 6-RELATED"/>
    <property type="match status" value="1"/>
</dbReference>
<evidence type="ECO:0000256" key="1">
    <source>
        <dbReference type="ARBA" id="ARBA00022490"/>
    </source>
</evidence>
<comment type="similarity">
    <text evidence="6">Belongs to the TRAFAC class OBG-HflX-like GTPase superfamily. HflX GTPase family.</text>
</comment>
<dbReference type="CDD" id="cd01878">
    <property type="entry name" value="HflX"/>
    <property type="match status" value="1"/>
</dbReference>
<keyword evidence="4" id="KW-0460">Magnesium</keyword>
<dbReference type="PANTHER" id="PTHR10229">
    <property type="entry name" value="GTP-BINDING PROTEIN HFLX"/>
    <property type="match status" value="1"/>
</dbReference>
<keyword evidence="7" id="KW-0175">Coiled coil</keyword>
<dbReference type="GO" id="GO:0003924">
    <property type="term" value="F:GTPase activity"/>
    <property type="evidence" value="ECO:0007669"/>
    <property type="project" value="UniProtKB-UniRule"/>
</dbReference>
<dbReference type="Pfam" id="PF16360">
    <property type="entry name" value="GTP-bdg_M"/>
    <property type="match status" value="1"/>
</dbReference>
<dbReference type="GO" id="GO:0005737">
    <property type="term" value="C:cytoplasm"/>
    <property type="evidence" value="ECO:0007669"/>
    <property type="project" value="UniProtKB-SubCell"/>
</dbReference>
<gene>
    <name evidence="6 9" type="primary">hflX</name>
    <name evidence="9" type="ORF">CSA25_02585</name>
</gene>
<proteinExistence type="inferred from homology"/>
<protein>
    <recommendedName>
        <fullName evidence="6">GTPase HflX</fullName>
    </recommendedName>
    <alternativeName>
        <fullName evidence="6">GTP-binding protein HflX</fullName>
    </alternativeName>
</protein>
<dbReference type="PROSITE" id="PS51705">
    <property type="entry name" value="G_HFLX"/>
    <property type="match status" value="1"/>
</dbReference>
<evidence type="ECO:0000256" key="4">
    <source>
        <dbReference type="ARBA" id="ARBA00022842"/>
    </source>
</evidence>
<comment type="caution">
    <text evidence="9">The sequence shown here is derived from an EMBL/GenBank/DDBJ whole genome shotgun (WGS) entry which is preliminary data.</text>
</comment>
<dbReference type="Pfam" id="PF13167">
    <property type="entry name" value="GTP-bdg_N"/>
    <property type="match status" value="1"/>
</dbReference>
<evidence type="ECO:0000256" key="6">
    <source>
        <dbReference type="HAMAP-Rule" id="MF_00900"/>
    </source>
</evidence>
<keyword evidence="3 6" id="KW-0547">Nucleotide-binding</keyword>
<dbReference type="InterPro" id="IPR030394">
    <property type="entry name" value="G_HFLX_dom"/>
</dbReference>
<dbReference type="InterPro" id="IPR027417">
    <property type="entry name" value="P-loop_NTPase"/>
</dbReference>
<comment type="function">
    <text evidence="6">GTPase that associates with the 50S ribosomal subunit and may have a role during protein synthesis or ribosome biogenesis.</text>
</comment>
<dbReference type="Pfam" id="PF01926">
    <property type="entry name" value="MMR_HSR1"/>
    <property type="match status" value="1"/>
</dbReference>
<dbReference type="GO" id="GO:0005525">
    <property type="term" value="F:GTP binding"/>
    <property type="evidence" value="ECO:0007669"/>
    <property type="project" value="UniProtKB-UniRule"/>
</dbReference>
<keyword evidence="2" id="KW-0479">Metal-binding</keyword>
<dbReference type="HAMAP" id="MF_00900">
    <property type="entry name" value="GTPase_HflX"/>
    <property type="match status" value="1"/>
</dbReference>
<dbReference type="SUPFAM" id="SSF52540">
    <property type="entry name" value="P-loop containing nucleoside triphosphate hydrolases"/>
    <property type="match status" value="1"/>
</dbReference>
<dbReference type="NCBIfam" id="TIGR03156">
    <property type="entry name" value="GTP_HflX"/>
    <property type="match status" value="1"/>
</dbReference>
<dbReference type="GO" id="GO:0043022">
    <property type="term" value="F:ribosome binding"/>
    <property type="evidence" value="ECO:0007669"/>
    <property type="project" value="TreeGrafter"/>
</dbReference>
<dbReference type="InterPro" id="IPR042108">
    <property type="entry name" value="GTPase_HflX_N_sf"/>
</dbReference>
<comment type="subunit">
    <text evidence="6">Monomer. Associates with the 50S ribosomal subunit.</text>
</comment>
<organism evidence="9 10">
    <name type="scientific">Desulfobacter postgatei</name>
    <dbReference type="NCBI Taxonomy" id="2293"/>
    <lineage>
        <taxon>Bacteria</taxon>
        <taxon>Pseudomonadati</taxon>
        <taxon>Thermodesulfobacteriota</taxon>
        <taxon>Desulfobacteria</taxon>
        <taxon>Desulfobacterales</taxon>
        <taxon>Desulfobacteraceae</taxon>
        <taxon>Desulfobacter</taxon>
    </lineage>
</organism>
<dbReference type="NCBIfam" id="TIGR00231">
    <property type="entry name" value="small_GTP"/>
    <property type="match status" value="1"/>
</dbReference>
<feature type="domain" description="Hflx-type G" evidence="8">
    <location>
        <begin position="378"/>
        <end position="538"/>
    </location>
</feature>
<evidence type="ECO:0000256" key="7">
    <source>
        <dbReference type="SAM" id="Coils"/>
    </source>
</evidence>
<evidence type="ECO:0000313" key="10">
    <source>
        <dbReference type="Proteomes" id="UP000231203"/>
    </source>
</evidence>
<dbReference type="Gene3D" id="6.10.250.2860">
    <property type="match status" value="1"/>
</dbReference>
<dbReference type="GO" id="GO:0046872">
    <property type="term" value="F:metal ion binding"/>
    <property type="evidence" value="ECO:0007669"/>
    <property type="project" value="UniProtKB-KW"/>
</dbReference>
<dbReference type="PRINTS" id="PR00326">
    <property type="entry name" value="GTP1OBG"/>
</dbReference>
<dbReference type="Gene3D" id="3.40.50.11060">
    <property type="entry name" value="GTPase HflX, N-terminal domain"/>
    <property type="match status" value="1"/>
</dbReference>
<dbReference type="InterPro" id="IPR005225">
    <property type="entry name" value="Small_GTP-bd"/>
</dbReference>
<dbReference type="InterPro" id="IPR025121">
    <property type="entry name" value="GTPase_HflX_N"/>
</dbReference>
<keyword evidence="1 6" id="KW-0963">Cytoplasm</keyword>
<dbReference type="Gene3D" id="3.40.50.300">
    <property type="entry name" value="P-loop containing nucleotide triphosphate hydrolases"/>
    <property type="match status" value="1"/>
</dbReference>
<evidence type="ECO:0000256" key="2">
    <source>
        <dbReference type="ARBA" id="ARBA00022723"/>
    </source>
</evidence>
<reference evidence="9 10" key="1">
    <citation type="submission" date="2017-10" db="EMBL/GenBank/DDBJ databases">
        <title>Novel microbial diversity and functional potential in the marine mammal oral microbiome.</title>
        <authorList>
            <person name="Dudek N.K."/>
            <person name="Sun C.L."/>
            <person name="Burstein D."/>
            <person name="Kantor R.S."/>
            <person name="Aliaga Goltsman D.S."/>
            <person name="Bik E.M."/>
            <person name="Thomas B.C."/>
            <person name="Banfield J.F."/>
            <person name="Relman D.A."/>
        </authorList>
    </citation>
    <scope>NUCLEOTIDE SEQUENCE [LARGE SCALE GENOMIC DNA]</scope>
    <source>
        <strain evidence="9">DOLJORAL78_47_202</strain>
    </source>
</reference>
<sequence length="538" mass="60706">MKQIVYGTLDGLNKAQIKRIENLYTIKSPPEFILSPQAAIEIVDISRDIRRQVGLLLDRNGKVVCVIAGEPHRIVIPVTPDFKPGPGRLKGLRCIHTHLSHETLTRDDLTDLALLRLDYITAICLNPDGSAGSVYSAHILPDPQAEPYRILAGTSLDHLDIDCQAQILELESELSRHSRRYSPETGRENAYLINAATQGIRSAQVSMDELRELCKTSRINVVGTAIQQRKKIDPKFVVGKGKLSELIIKAIQNYATLIVFDRELSPSQIRSITDFVEMKVIDRTQLILDIFAKQAKSSEGKYQVELAQLEYMLPRLITKNTAMSRLTGGIGGRGPGETKLEVNRRRARERITRLKKEIKKIRKQRHQQKARRQRRSLPVISIVGYTNAGKSTLLNTLTQSKIIAANRLFATLDPSSRRLRFPQDKEVIITDTVGFIQNLPKELLEAFHATLEELEQADVILHVIDISNPRYMQQKQTVDQLLNSLNLDKIPTLYVFNKMDLADLDNFDSPWLLNQGILVSARQKSSLAPLVEKLEAMV</sequence>
<evidence type="ECO:0000259" key="8">
    <source>
        <dbReference type="PROSITE" id="PS51705"/>
    </source>
</evidence>
<evidence type="ECO:0000313" key="9">
    <source>
        <dbReference type="EMBL" id="PIE62956.1"/>
    </source>
</evidence>
<dbReference type="InterPro" id="IPR006073">
    <property type="entry name" value="GTP-bd"/>
</dbReference>
<name>A0A2G6MSM0_9BACT</name>
<dbReference type="FunFam" id="3.40.50.11060:FF:000001">
    <property type="entry name" value="GTPase HflX"/>
    <property type="match status" value="1"/>
</dbReference>
<dbReference type="InterPro" id="IPR032305">
    <property type="entry name" value="GTP-bd_M"/>
</dbReference>
<dbReference type="InterPro" id="IPR016496">
    <property type="entry name" value="GTPase_HflX"/>
</dbReference>
<evidence type="ECO:0000256" key="5">
    <source>
        <dbReference type="ARBA" id="ARBA00023134"/>
    </source>
</evidence>
<dbReference type="Proteomes" id="UP000231203">
    <property type="component" value="Unassembled WGS sequence"/>
</dbReference>